<gene>
    <name evidence="2" type="ORF">RND81_11G190400</name>
</gene>
<dbReference type="InterPro" id="IPR036047">
    <property type="entry name" value="F-box-like_dom_sf"/>
</dbReference>
<evidence type="ECO:0000313" key="2">
    <source>
        <dbReference type="EMBL" id="KAK9678136.1"/>
    </source>
</evidence>
<dbReference type="PANTHER" id="PTHR31672">
    <property type="entry name" value="BNACNNG10540D PROTEIN"/>
    <property type="match status" value="1"/>
</dbReference>
<dbReference type="SMART" id="SM00256">
    <property type="entry name" value="FBOX"/>
    <property type="match status" value="1"/>
</dbReference>
<dbReference type="Pfam" id="PF00646">
    <property type="entry name" value="F-box"/>
    <property type="match status" value="1"/>
</dbReference>
<dbReference type="InterPro" id="IPR001810">
    <property type="entry name" value="F-box_dom"/>
</dbReference>
<dbReference type="InterPro" id="IPR050796">
    <property type="entry name" value="SCF_F-box_component"/>
</dbReference>
<dbReference type="InterPro" id="IPR013187">
    <property type="entry name" value="F-box-assoc_dom_typ3"/>
</dbReference>
<proteinExistence type="predicted"/>
<protein>
    <recommendedName>
        <fullName evidence="1">F-box domain-containing protein</fullName>
    </recommendedName>
</protein>
<evidence type="ECO:0000313" key="3">
    <source>
        <dbReference type="Proteomes" id="UP001443914"/>
    </source>
</evidence>
<dbReference type="Gene3D" id="1.20.1280.50">
    <property type="match status" value="1"/>
</dbReference>
<dbReference type="Proteomes" id="UP001443914">
    <property type="component" value="Unassembled WGS sequence"/>
</dbReference>
<sequence>MLLNMDLMMEVFVRLPIKSLIRFKSVCKNWNAIICSLEFAKLHQQHAINTDPKDDDPSPNLYIPDYWYRCHGLYTFRTALLKVEQMDSTHMYDGSCFPIGSSNGLICFTSYFCCADCLYISNPTIQEYCCIGKWPDLCYTWPVPLYWGFGYDPLSDDYKIVCLGIASLQTRTPVACIFTSRTCQWTRLECPSLDGMDEFLLKDVNIGHKDLPVLVGHTIYWRLEDKFDPKYLLAFDLRTDSFETIPLPAPVPRTSDRCKTRDFFICQIRQCLCACWVWTESLVVGEDEDFRLCMDVRTMERRGEDVFWKSKFTFERFIDCLPSNGPILPKLFEFKEDGKYLIICSDFKPCFVIDLNSKPEDVISTKDVEGFESDGDKCEIYALDCTHSLVSPIHHLTYSVEGRGAKRSCRHQSAV</sequence>
<dbReference type="AlphaFoldDB" id="A0AAW1HPD0"/>
<dbReference type="CDD" id="cd22157">
    <property type="entry name" value="F-box_AtFBW1-like"/>
    <property type="match status" value="1"/>
</dbReference>
<dbReference type="SUPFAM" id="SSF81383">
    <property type="entry name" value="F-box domain"/>
    <property type="match status" value="1"/>
</dbReference>
<dbReference type="InterPro" id="IPR017451">
    <property type="entry name" value="F-box-assoc_interact_dom"/>
</dbReference>
<evidence type="ECO:0000259" key="1">
    <source>
        <dbReference type="SMART" id="SM00256"/>
    </source>
</evidence>
<dbReference type="EMBL" id="JBDFQZ010000011">
    <property type="protein sequence ID" value="KAK9678136.1"/>
    <property type="molecule type" value="Genomic_DNA"/>
</dbReference>
<dbReference type="Pfam" id="PF08268">
    <property type="entry name" value="FBA_3"/>
    <property type="match status" value="1"/>
</dbReference>
<comment type="caution">
    <text evidence="2">The sequence shown here is derived from an EMBL/GenBank/DDBJ whole genome shotgun (WGS) entry which is preliminary data.</text>
</comment>
<name>A0AAW1HPD0_SAPOF</name>
<organism evidence="2 3">
    <name type="scientific">Saponaria officinalis</name>
    <name type="common">Common soapwort</name>
    <name type="synonym">Lychnis saponaria</name>
    <dbReference type="NCBI Taxonomy" id="3572"/>
    <lineage>
        <taxon>Eukaryota</taxon>
        <taxon>Viridiplantae</taxon>
        <taxon>Streptophyta</taxon>
        <taxon>Embryophyta</taxon>
        <taxon>Tracheophyta</taxon>
        <taxon>Spermatophyta</taxon>
        <taxon>Magnoliopsida</taxon>
        <taxon>eudicotyledons</taxon>
        <taxon>Gunneridae</taxon>
        <taxon>Pentapetalae</taxon>
        <taxon>Caryophyllales</taxon>
        <taxon>Caryophyllaceae</taxon>
        <taxon>Caryophylleae</taxon>
        <taxon>Saponaria</taxon>
    </lineage>
</organism>
<dbReference type="PANTHER" id="PTHR31672:SF13">
    <property type="entry name" value="F-BOX PROTEIN CPR30-LIKE"/>
    <property type="match status" value="1"/>
</dbReference>
<reference evidence="2" key="1">
    <citation type="submission" date="2024-03" db="EMBL/GenBank/DDBJ databases">
        <title>WGS assembly of Saponaria officinalis var. Norfolk2.</title>
        <authorList>
            <person name="Jenkins J."/>
            <person name="Shu S."/>
            <person name="Grimwood J."/>
            <person name="Barry K."/>
            <person name="Goodstein D."/>
            <person name="Schmutz J."/>
            <person name="Leebens-Mack J."/>
            <person name="Osbourn A."/>
        </authorList>
    </citation>
    <scope>NUCLEOTIDE SEQUENCE [LARGE SCALE GENOMIC DNA]</scope>
    <source>
        <strain evidence="2">JIC</strain>
    </source>
</reference>
<accession>A0AAW1HPD0</accession>
<feature type="domain" description="F-box" evidence="1">
    <location>
        <begin position="3"/>
        <end position="43"/>
    </location>
</feature>
<keyword evidence="3" id="KW-1185">Reference proteome</keyword>
<dbReference type="NCBIfam" id="TIGR01640">
    <property type="entry name" value="F_box_assoc_1"/>
    <property type="match status" value="1"/>
</dbReference>